<evidence type="ECO:0000256" key="2">
    <source>
        <dbReference type="ARBA" id="ARBA00022771"/>
    </source>
</evidence>
<gene>
    <name evidence="6" type="ORF">KFL_001090150</name>
</gene>
<dbReference type="Proteomes" id="UP000054558">
    <property type="component" value="Unassembled WGS sequence"/>
</dbReference>
<accession>A0A1Y1I0R9</accession>
<proteinExistence type="predicted"/>
<feature type="domain" description="MYND-type" evidence="5">
    <location>
        <begin position="254"/>
        <end position="296"/>
    </location>
</feature>
<dbReference type="OrthoDB" id="420187at2759"/>
<keyword evidence="3" id="KW-0862">Zinc</keyword>
<dbReference type="PROSITE" id="PS50865">
    <property type="entry name" value="ZF_MYND_2"/>
    <property type="match status" value="1"/>
</dbReference>
<evidence type="ECO:0000259" key="5">
    <source>
        <dbReference type="PROSITE" id="PS50865"/>
    </source>
</evidence>
<protein>
    <recommendedName>
        <fullName evidence="5">MYND-type domain-containing protein</fullName>
    </recommendedName>
</protein>
<dbReference type="AlphaFoldDB" id="A0A1Y1I0R9"/>
<evidence type="ECO:0000313" key="6">
    <source>
        <dbReference type="EMBL" id="GAQ82366.1"/>
    </source>
</evidence>
<keyword evidence="1" id="KW-0479">Metal-binding</keyword>
<reference evidence="6 7" key="1">
    <citation type="journal article" date="2014" name="Nat. Commun.">
        <title>Klebsormidium flaccidum genome reveals primary factors for plant terrestrial adaptation.</title>
        <authorList>
            <person name="Hori K."/>
            <person name="Maruyama F."/>
            <person name="Fujisawa T."/>
            <person name="Togashi T."/>
            <person name="Yamamoto N."/>
            <person name="Seo M."/>
            <person name="Sato S."/>
            <person name="Yamada T."/>
            <person name="Mori H."/>
            <person name="Tajima N."/>
            <person name="Moriyama T."/>
            <person name="Ikeuchi M."/>
            <person name="Watanabe M."/>
            <person name="Wada H."/>
            <person name="Kobayashi K."/>
            <person name="Saito M."/>
            <person name="Masuda T."/>
            <person name="Sasaki-Sekimoto Y."/>
            <person name="Mashiguchi K."/>
            <person name="Awai K."/>
            <person name="Shimojima M."/>
            <person name="Masuda S."/>
            <person name="Iwai M."/>
            <person name="Nobusawa T."/>
            <person name="Narise T."/>
            <person name="Kondo S."/>
            <person name="Saito H."/>
            <person name="Sato R."/>
            <person name="Murakawa M."/>
            <person name="Ihara Y."/>
            <person name="Oshima-Yamada Y."/>
            <person name="Ohtaka K."/>
            <person name="Satoh M."/>
            <person name="Sonobe K."/>
            <person name="Ishii M."/>
            <person name="Ohtani R."/>
            <person name="Kanamori-Sato M."/>
            <person name="Honoki R."/>
            <person name="Miyazaki D."/>
            <person name="Mochizuki H."/>
            <person name="Umetsu J."/>
            <person name="Higashi K."/>
            <person name="Shibata D."/>
            <person name="Kamiya Y."/>
            <person name="Sato N."/>
            <person name="Nakamura Y."/>
            <person name="Tabata S."/>
            <person name="Ida S."/>
            <person name="Kurokawa K."/>
            <person name="Ohta H."/>
        </authorList>
    </citation>
    <scope>NUCLEOTIDE SEQUENCE [LARGE SCALE GENOMIC DNA]</scope>
    <source>
        <strain evidence="6 7">NIES-2285</strain>
    </source>
</reference>
<evidence type="ECO:0000256" key="3">
    <source>
        <dbReference type="ARBA" id="ARBA00022833"/>
    </source>
</evidence>
<name>A0A1Y1I0R9_KLENI</name>
<sequence>MTPAERAVGSADVRVRRLILRTLPRFFILQSVREQTGKSTIFLNAVMSHALNHFQDLATLRGSTALLLSLAFALSEPALEDNLFRVAGRVLFESKDTMVIKFTITMLRGIERTRLGIKGFLSKPLAPNPTLRSAALALVLCSEQLDDKDRSFMVVLARALEYGTMVALADPDKCPLPGLSSEEDIRRLANADPCARQRAHELRTLLAKGVDADGDFCVRFVRANASKDAGMVEQEVEKMGIKRQHRKMATRCSRPGCDKVETRPRDFQLCGSCKLAVYCGRECQRRAWKAGHKDTCQKTG</sequence>
<dbReference type="Pfam" id="PF01753">
    <property type="entry name" value="zf-MYND"/>
    <property type="match status" value="1"/>
</dbReference>
<dbReference type="GO" id="GO:0008270">
    <property type="term" value="F:zinc ion binding"/>
    <property type="evidence" value="ECO:0007669"/>
    <property type="project" value="UniProtKB-KW"/>
</dbReference>
<dbReference type="SUPFAM" id="SSF144232">
    <property type="entry name" value="HIT/MYND zinc finger-like"/>
    <property type="match status" value="1"/>
</dbReference>
<dbReference type="Gene3D" id="6.10.140.2220">
    <property type="match status" value="1"/>
</dbReference>
<keyword evidence="7" id="KW-1185">Reference proteome</keyword>
<organism evidence="6 7">
    <name type="scientific">Klebsormidium nitens</name>
    <name type="common">Green alga</name>
    <name type="synonym">Ulothrix nitens</name>
    <dbReference type="NCBI Taxonomy" id="105231"/>
    <lineage>
        <taxon>Eukaryota</taxon>
        <taxon>Viridiplantae</taxon>
        <taxon>Streptophyta</taxon>
        <taxon>Klebsormidiophyceae</taxon>
        <taxon>Klebsormidiales</taxon>
        <taxon>Klebsormidiaceae</taxon>
        <taxon>Klebsormidium</taxon>
    </lineage>
</organism>
<evidence type="ECO:0000256" key="1">
    <source>
        <dbReference type="ARBA" id="ARBA00022723"/>
    </source>
</evidence>
<evidence type="ECO:0000256" key="4">
    <source>
        <dbReference type="PROSITE-ProRule" id="PRU00134"/>
    </source>
</evidence>
<keyword evidence="2 4" id="KW-0863">Zinc-finger</keyword>
<dbReference type="InterPro" id="IPR002893">
    <property type="entry name" value="Znf_MYND"/>
</dbReference>
<evidence type="ECO:0000313" key="7">
    <source>
        <dbReference type="Proteomes" id="UP000054558"/>
    </source>
</evidence>
<dbReference type="EMBL" id="DF237058">
    <property type="protein sequence ID" value="GAQ82366.1"/>
    <property type="molecule type" value="Genomic_DNA"/>
</dbReference>